<organism evidence="1 2">
    <name type="scientific">Mucilaginibacter gotjawali</name>
    <dbReference type="NCBI Taxonomy" id="1550579"/>
    <lineage>
        <taxon>Bacteria</taxon>
        <taxon>Pseudomonadati</taxon>
        <taxon>Bacteroidota</taxon>
        <taxon>Sphingobacteriia</taxon>
        <taxon>Sphingobacteriales</taxon>
        <taxon>Sphingobacteriaceae</taxon>
        <taxon>Mucilaginibacter</taxon>
    </lineage>
</organism>
<dbReference type="RefSeq" id="WP_157750736.1">
    <property type="nucleotide sequence ID" value="NZ_AP017313.1"/>
</dbReference>
<dbReference type="OrthoDB" id="9885324at2"/>
<gene>
    <name evidence="1" type="ORF">FHS11_003094</name>
</gene>
<dbReference type="EMBL" id="JACHWX010000009">
    <property type="protein sequence ID" value="MBB3056668.1"/>
    <property type="molecule type" value="Genomic_DNA"/>
</dbReference>
<comment type="caution">
    <text evidence="1">The sequence shown here is derived from an EMBL/GenBank/DDBJ whole genome shotgun (WGS) entry which is preliminary data.</text>
</comment>
<dbReference type="AlphaFoldDB" id="A0A839SGL4"/>
<reference evidence="1" key="1">
    <citation type="submission" date="2020-08" db="EMBL/GenBank/DDBJ databases">
        <title>Genomic Encyclopedia of Type Strains, Phase III (KMG-III): the genomes of soil and plant-associated and newly described type strains.</title>
        <authorList>
            <person name="Whitman W."/>
        </authorList>
    </citation>
    <scope>NUCLEOTIDE SEQUENCE [LARGE SCALE GENOMIC DNA]</scope>
    <source>
        <strain evidence="1">CECT 8628</strain>
    </source>
</reference>
<sequence>MIIPLLPLLFLLSGCKFFTEGKNKLKAYCPGLNIGVSGVSWSGNAARDAYVLEYDRDSQKKVVTYFEDKANGFAEVKNGDFYDIEIDNDKIIDRNDHVLIKTIEKKKGTAEVIFNETTRRIVIVEE</sequence>
<name>A0A839SGL4_9SPHI</name>
<proteinExistence type="predicted"/>
<evidence type="ECO:0000313" key="2">
    <source>
        <dbReference type="Proteomes" id="UP000539265"/>
    </source>
</evidence>
<keyword evidence="2" id="KW-1185">Reference proteome</keyword>
<evidence type="ECO:0000313" key="1">
    <source>
        <dbReference type="EMBL" id="MBB3056668.1"/>
    </source>
</evidence>
<accession>A0A839SGL4</accession>
<dbReference type="Proteomes" id="UP000539265">
    <property type="component" value="Unassembled WGS sequence"/>
</dbReference>
<protein>
    <submittedName>
        <fullName evidence="1">Uncharacterized protein</fullName>
    </submittedName>
</protein>